<reference evidence="1" key="1">
    <citation type="submission" date="2022-07" db="EMBL/GenBank/DDBJ databases">
        <title>Draft genome sequence of Zalerion maritima ATCC 34329, a (micro)plastics degrading marine fungus.</title>
        <authorList>
            <person name="Paco A."/>
            <person name="Goncalves M.F.M."/>
            <person name="Rocha-Santos T.A.P."/>
            <person name="Alves A."/>
        </authorList>
    </citation>
    <scope>NUCLEOTIDE SEQUENCE</scope>
    <source>
        <strain evidence="1">ATCC 34329</strain>
    </source>
</reference>
<sequence length="181" mass="20262">MSSAYPLVPLLFLHSNSNPLCTAAKKKERQRKGDKQEGKCAEGYEMPFGLSSSAAWKARVEPNLLGNRRNNKPIAEIESLPTYRMGNFPSTAGSRRSCTWREIRWDAGRCSSQRRRTTIVTAVQSEQKQIFNRWAKARGAQGVSFPGLLIALLSRATTTRPYPEGIATRTSFPAWALDDEQ</sequence>
<evidence type="ECO:0000313" key="2">
    <source>
        <dbReference type="Proteomes" id="UP001201980"/>
    </source>
</evidence>
<dbReference type="EMBL" id="JAKWBI020000706">
    <property type="protein sequence ID" value="KAJ2892862.1"/>
    <property type="molecule type" value="Genomic_DNA"/>
</dbReference>
<name>A0AAD5RGX2_9PEZI</name>
<protein>
    <submittedName>
        <fullName evidence="1">Uncharacterized protein</fullName>
    </submittedName>
</protein>
<keyword evidence="2" id="KW-1185">Reference proteome</keyword>
<comment type="caution">
    <text evidence="1">The sequence shown here is derived from an EMBL/GenBank/DDBJ whole genome shotgun (WGS) entry which is preliminary data.</text>
</comment>
<accession>A0AAD5RGX2</accession>
<organism evidence="1 2">
    <name type="scientific">Zalerion maritima</name>
    <dbReference type="NCBI Taxonomy" id="339359"/>
    <lineage>
        <taxon>Eukaryota</taxon>
        <taxon>Fungi</taxon>
        <taxon>Dikarya</taxon>
        <taxon>Ascomycota</taxon>
        <taxon>Pezizomycotina</taxon>
        <taxon>Sordariomycetes</taxon>
        <taxon>Lulworthiomycetidae</taxon>
        <taxon>Lulworthiales</taxon>
        <taxon>Lulworthiaceae</taxon>
        <taxon>Zalerion</taxon>
    </lineage>
</organism>
<proteinExistence type="predicted"/>
<gene>
    <name evidence="1" type="ORF">MKZ38_009274</name>
</gene>
<dbReference type="AlphaFoldDB" id="A0AAD5RGX2"/>
<dbReference type="Proteomes" id="UP001201980">
    <property type="component" value="Unassembled WGS sequence"/>
</dbReference>
<evidence type="ECO:0000313" key="1">
    <source>
        <dbReference type="EMBL" id="KAJ2892862.1"/>
    </source>
</evidence>